<dbReference type="Gene3D" id="3.30.450.40">
    <property type="match status" value="1"/>
</dbReference>
<sequence length="333" mass="37795">MDLQQLLDNARRNEALLHRLQAFELQLLSCQSWSDLLRLLLQGLPEQFGLDDIRLCLVDADGQLYQSMGQSLTPEQAPWLEALEFVTHLPQCRPGPVAVNPPWHSGLVLPLLRHERCLGKLTLFSTRRDRFGDDMATDFLQHLAAVIAACLVMVEQSEQQTRLALTDPLTGVENRRGFERLYTREWARGLRQFHEFAVILLDLDFFKQVNDQHGHATGDRALQALCNTLRQIVRPSDPIGRLGGEEFALLVPGCSWSQLDSLVPRIQQAIRQMDVRNDSGQRVTMTASGSYLVVTPRAHSRIELDQVIRLLDKYLYQAKAQGRDCFLAARPPN</sequence>
<comment type="catalytic activity">
    <reaction evidence="3">
        <text>2 GTP = 3',3'-c-di-GMP + 2 diphosphate</text>
        <dbReference type="Rhea" id="RHEA:24898"/>
        <dbReference type="ChEBI" id="CHEBI:33019"/>
        <dbReference type="ChEBI" id="CHEBI:37565"/>
        <dbReference type="ChEBI" id="CHEBI:58805"/>
        <dbReference type="EC" id="2.7.7.65"/>
    </reaction>
</comment>
<evidence type="ECO:0000313" key="5">
    <source>
        <dbReference type="EMBL" id="QQD24375.1"/>
    </source>
</evidence>
<dbReference type="Pfam" id="PF04340">
    <property type="entry name" value="DUF484"/>
    <property type="match status" value="1"/>
</dbReference>
<proteinExistence type="predicted"/>
<dbReference type="Pfam" id="PF00990">
    <property type="entry name" value="GGDEF"/>
    <property type="match status" value="1"/>
</dbReference>
<comment type="cofactor">
    <cofactor evidence="1">
        <name>Mg(2+)</name>
        <dbReference type="ChEBI" id="CHEBI:18420"/>
    </cofactor>
</comment>
<gene>
    <name evidence="5" type="ORF">GJQ55_07745</name>
</gene>
<dbReference type="InterPro" id="IPR029787">
    <property type="entry name" value="Nucleotide_cyclase"/>
</dbReference>
<dbReference type="AlphaFoldDB" id="A0A9X7YN71"/>
<dbReference type="PANTHER" id="PTHR45138:SF9">
    <property type="entry name" value="DIGUANYLATE CYCLASE DGCM-RELATED"/>
    <property type="match status" value="1"/>
</dbReference>
<dbReference type="EC" id="2.7.7.65" evidence="2"/>
<dbReference type="KEGG" id="vcw:GJQ55_07745"/>
<dbReference type="Gene3D" id="3.30.70.270">
    <property type="match status" value="1"/>
</dbReference>
<dbReference type="InterPro" id="IPR000160">
    <property type="entry name" value="GGDEF_dom"/>
</dbReference>
<reference evidence="5 6" key="1">
    <citation type="submission" date="2019-11" db="EMBL/GenBank/DDBJ databases">
        <title>Venatorbacter sp. nov. a predator of Campylobacter and other Gram-negative bacteria.</title>
        <authorList>
            <person name="Saeedi A."/>
            <person name="Cummings N.J."/>
            <person name="Connerton I.F."/>
            <person name="Connerton P.L."/>
        </authorList>
    </citation>
    <scope>NUCLEOTIDE SEQUENCE [LARGE SCALE GENOMIC DNA]</scope>
    <source>
        <strain evidence="5">XL5</strain>
    </source>
</reference>
<organism evidence="5 6">
    <name type="scientific">Venatoribacter cucullus</name>
    <dbReference type="NCBI Taxonomy" id="2661630"/>
    <lineage>
        <taxon>Bacteria</taxon>
        <taxon>Pseudomonadati</taxon>
        <taxon>Pseudomonadota</taxon>
        <taxon>Gammaproteobacteria</taxon>
        <taxon>Oceanospirillales</taxon>
        <taxon>Oceanospirillaceae</taxon>
        <taxon>Venatoribacter</taxon>
    </lineage>
</organism>
<protein>
    <recommendedName>
        <fullName evidence="2">diguanylate cyclase</fullName>
        <ecNumber evidence="2">2.7.7.65</ecNumber>
    </recommendedName>
</protein>
<dbReference type="SUPFAM" id="SSF55781">
    <property type="entry name" value="GAF domain-like"/>
    <property type="match status" value="1"/>
</dbReference>
<evidence type="ECO:0000256" key="1">
    <source>
        <dbReference type="ARBA" id="ARBA00001946"/>
    </source>
</evidence>
<dbReference type="SUPFAM" id="SSF55073">
    <property type="entry name" value="Nucleotide cyclase"/>
    <property type="match status" value="1"/>
</dbReference>
<evidence type="ECO:0000256" key="2">
    <source>
        <dbReference type="ARBA" id="ARBA00012528"/>
    </source>
</evidence>
<evidence type="ECO:0000313" key="6">
    <source>
        <dbReference type="Proteomes" id="UP000596074"/>
    </source>
</evidence>
<evidence type="ECO:0000259" key="4">
    <source>
        <dbReference type="PROSITE" id="PS50887"/>
    </source>
</evidence>
<dbReference type="CDD" id="cd01949">
    <property type="entry name" value="GGDEF"/>
    <property type="match status" value="1"/>
</dbReference>
<dbReference type="InterPro" id="IPR050469">
    <property type="entry name" value="Diguanylate_Cyclase"/>
</dbReference>
<name>A0A9X7YN71_9GAMM</name>
<dbReference type="EMBL" id="CP046056">
    <property type="protein sequence ID" value="QQD24375.1"/>
    <property type="molecule type" value="Genomic_DNA"/>
</dbReference>
<keyword evidence="6" id="KW-1185">Reference proteome</keyword>
<dbReference type="NCBIfam" id="TIGR00254">
    <property type="entry name" value="GGDEF"/>
    <property type="match status" value="1"/>
</dbReference>
<dbReference type="PROSITE" id="PS50887">
    <property type="entry name" value="GGDEF"/>
    <property type="match status" value="1"/>
</dbReference>
<dbReference type="FunFam" id="3.30.70.270:FF:000001">
    <property type="entry name" value="Diguanylate cyclase domain protein"/>
    <property type="match status" value="1"/>
</dbReference>
<dbReference type="Proteomes" id="UP000596074">
    <property type="component" value="Chromosome"/>
</dbReference>
<dbReference type="InterPro" id="IPR007435">
    <property type="entry name" value="DUF484"/>
</dbReference>
<accession>A0A9X7YN71</accession>
<dbReference type="RefSeq" id="WP_228344420.1">
    <property type="nucleotide sequence ID" value="NZ_CP046056.1"/>
</dbReference>
<dbReference type="InterPro" id="IPR029016">
    <property type="entry name" value="GAF-like_dom_sf"/>
</dbReference>
<dbReference type="GO" id="GO:0052621">
    <property type="term" value="F:diguanylate cyclase activity"/>
    <property type="evidence" value="ECO:0007669"/>
    <property type="project" value="UniProtKB-EC"/>
</dbReference>
<dbReference type="InterPro" id="IPR043128">
    <property type="entry name" value="Rev_trsase/Diguanyl_cyclase"/>
</dbReference>
<dbReference type="PANTHER" id="PTHR45138">
    <property type="entry name" value="REGULATORY COMPONENTS OF SENSORY TRANSDUCTION SYSTEM"/>
    <property type="match status" value="1"/>
</dbReference>
<feature type="domain" description="GGDEF" evidence="4">
    <location>
        <begin position="194"/>
        <end position="331"/>
    </location>
</feature>
<dbReference type="SMART" id="SM00267">
    <property type="entry name" value="GGDEF"/>
    <property type="match status" value="1"/>
</dbReference>
<evidence type="ECO:0000256" key="3">
    <source>
        <dbReference type="ARBA" id="ARBA00034247"/>
    </source>
</evidence>